<dbReference type="GO" id="GO:0051539">
    <property type="term" value="F:4 iron, 4 sulfur cluster binding"/>
    <property type="evidence" value="ECO:0007669"/>
    <property type="project" value="UniProtKB-KW"/>
</dbReference>
<evidence type="ECO:0000259" key="15">
    <source>
        <dbReference type="PROSITE" id="PS51918"/>
    </source>
</evidence>
<evidence type="ECO:0000256" key="7">
    <source>
        <dbReference type="ARBA" id="ARBA00022691"/>
    </source>
</evidence>
<feature type="domain" description="Radical SAM core" evidence="15">
    <location>
        <begin position="243"/>
        <end position="466"/>
    </location>
</feature>
<keyword evidence="7" id="KW-0949">S-adenosyl-L-methionine</keyword>
<comment type="similarity">
    <text evidence="4">Belongs to the radical SAM superfamily. KamA family.</text>
</comment>
<dbReference type="InterPro" id="IPR058240">
    <property type="entry name" value="rSAM_sf"/>
</dbReference>
<evidence type="ECO:0000256" key="4">
    <source>
        <dbReference type="ARBA" id="ARBA00008703"/>
    </source>
</evidence>
<evidence type="ECO:0000256" key="11">
    <source>
        <dbReference type="ARBA" id="ARBA00023014"/>
    </source>
</evidence>
<dbReference type="SUPFAM" id="SSF102114">
    <property type="entry name" value="Radical SAM enzymes"/>
    <property type="match status" value="1"/>
</dbReference>
<dbReference type="EMBL" id="FLUB01000016">
    <property type="protein sequence ID" value="SBV63971.1"/>
    <property type="molecule type" value="Genomic_DNA"/>
</dbReference>
<dbReference type="InterPro" id="IPR007197">
    <property type="entry name" value="rSAM"/>
</dbReference>
<evidence type="ECO:0000256" key="2">
    <source>
        <dbReference type="ARBA" id="ARBA00001933"/>
    </source>
</evidence>
<dbReference type="Gene3D" id="3.20.20.70">
    <property type="entry name" value="Aldolase class I"/>
    <property type="match status" value="1"/>
</dbReference>
<dbReference type="PANTHER" id="PTHR30538">
    <property type="entry name" value="LYSINE 2,3-AMINOMUTASE-RELATED"/>
    <property type="match status" value="1"/>
</dbReference>
<dbReference type="SFLD" id="SFLDG01070">
    <property type="entry name" value="PLP-dependent"/>
    <property type="match status" value="1"/>
</dbReference>
<proteinExistence type="inferred from homology"/>
<feature type="modified residue" description="N6-(pyridoxal phosphate)lysine" evidence="14">
    <location>
        <position position="469"/>
    </location>
</feature>
<evidence type="ECO:0000256" key="1">
    <source>
        <dbReference type="ARBA" id="ARBA00001352"/>
    </source>
</evidence>
<dbReference type="Pfam" id="PF04055">
    <property type="entry name" value="Radical_SAM"/>
    <property type="match status" value="1"/>
</dbReference>
<keyword evidence="9 14" id="KW-0663">Pyridoxal phosphate</keyword>
<keyword evidence="8" id="KW-0479">Metal-binding</keyword>
<dbReference type="PROSITE" id="PS51918">
    <property type="entry name" value="RADICAL_SAM"/>
    <property type="match status" value="1"/>
</dbReference>
<dbReference type="InterPro" id="IPR022462">
    <property type="entry name" value="EpmB"/>
</dbReference>
<evidence type="ECO:0000256" key="12">
    <source>
        <dbReference type="ARBA" id="ARBA00023235"/>
    </source>
</evidence>
<dbReference type="SFLD" id="SFLDS00029">
    <property type="entry name" value="Radical_SAM"/>
    <property type="match status" value="1"/>
</dbReference>
<dbReference type="GO" id="GO:0016853">
    <property type="term" value="F:isomerase activity"/>
    <property type="evidence" value="ECO:0007669"/>
    <property type="project" value="UniProtKB-KW"/>
</dbReference>
<evidence type="ECO:0000256" key="6">
    <source>
        <dbReference type="ARBA" id="ARBA00022485"/>
    </source>
</evidence>
<name>A0A212IBS2_9ENTR</name>
<reference evidence="16" key="1">
    <citation type="submission" date="2016-04" db="EMBL/GenBank/DDBJ databases">
        <authorList>
            <person name="Evans L.H."/>
            <person name="Alamgir A."/>
            <person name="Owens N."/>
            <person name="Weber N.D."/>
            <person name="Virtaneva K."/>
            <person name="Barbian K."/>
            <person name="Babar A."/>
            <person name="Rosenke K."/>
        </authorList>
    </citation>
    <scope>NUCLEOTIDE SEQUENCE</scope>
    <source>
        <strain evidence="16">92-3</strain>
    </source>
</reference>
<dbReference type="NCBIfam" id="TIGR03821">
    <property type="entry name" value="EFP_modif_epmB"/>
    <property type="match status" value="1"/>
</dbReference>
<comment type="catalytic activity">
    <reaction evidence="1">
        <text>L-lysine = D-beta-lysine</text>
        <dbReference type="Rhea" id="RHEA:44148"/>
        <dbReference type="ChEBI" id="CHEBI:32551"/>
        <dbReference type="ChEBI" id="CHEBI:84138"/>
    </reaction>
</comment>
<keyword evidence="11" id="KW-0411">Iron-sulfur</keyword>
<comment type="cofactor">
    <cofactor evidence="3">
        <name>[4Fe-4S] cluster</name>
        <dbReference type="ChEBI" id="CHEBI:49883"/>
    </cofactor>
</comment>
<evidence type="ECO:0000256" key="5">
    <source>
        <dbReference type="ARBA" id="ARBA00022363"/>
    </source>
</evidence>
<evidence type="ECO:0000256" key="14">
    <source>
        <dbReference type="PIRSR" id="PIRSR603739-50"/>
    </source>
</evidence>
<evidence type="ECO:0000256" key="10">
    <source>
        <dbReference type="ARBA" id="ARBA00023004"/>
    </source>
</evidence>
<dbReference type="FunFam" id="3.20.20.70:FF:000143">
    <property type="entry name" value="EF-P beta-lysylation protein EpmB"/>
    <property type="match status" value="1"/>
</dbReference>
<dbReference type="PANTHER" id="PTHR30538:SF1">
    <property type="entry name" value="L-LYSINE 2,3-AMINOMUTASE"/>
    <property type="match status" value="1"/>
</dbReference>
<keyword evidence="12" id="KW-0413">Isomerase</keyword>
<dbReference type="SFLD" id="SFLDF00314">
    <property type="entry name" value="L-lysine_2_3-aminomutase_(yjeK"/>
    <property type="match status" value="1"/>
</dbReference>
<keyword evidence="6" id="KW-0004">4Fe-4S</keyword>
<organism evidence="16">
    <name type="scientific">uncultured Citrobacter sp</name>
    <dbReference type="NCBI Taxonomy" id="200446"/>
    <lineage>
        <taxon>Bacteria</taxon>
        <taxon>Pseudomonadati</taxon>
        <taxon>Pseudomonadota</taxon>
        <taxon>Gammaproteobacteria</taxon>
        <taxon>Enterobacterales</taxon>
        <taxon>Enterobacteriaceae</taxon>
        <taxon>Citrobacter</taxon>
        <taxon>environmental samples</taxon>
    </lineage>
</organism>
<sequence length="479" mass="54030">MEDLFYARNVFAGAGIHFDHFADLYEQRNFNDCAGRQGSRFAASTSGIAFQTWVGFNNFQLNEVRRSYRDRLTVPQGHDAFSLVQQPFSVIAYRFLVSSQLFESGVIHKVPELTVAIQESQVHVGYVCAFSGVSRLEGFLYASTGQQATQLNARKRLAFLTDPDELLHLLNIDADEKLLAGRDARRLFALRVPRAFIARMEKGNPDDPLLRQVLTSQEEFVAAPGYSTDPLEEQHSVVPGLLHKYRNRALLLVKGGCAVNCRYCFRRHFPYAENQGNKRNWQVALDYITAHPELDEIIFSGGDPLMAKDHELDWLLTQLEAIPHIKRLRIHSRLPIVIPARITEGLVERFARSSLQILLVNHINHANEVDETFRQAMSSLRAAGVTLLNQSVLLRGVNDNAQTLANLSNALFDAGVMPYYLHVLDKVQGAAHFMVSDDKARHIMRELLTLVSGYMVPKLAREIGGEPSKTPLDLQLRQQ</sequence>
<keyword evidence="10" id="KW-0408">Iron</keyword>
<evidence type="ECO:0000256" key="9">
    <source>
        <dbReference type="ARBA" id="ARBA00022898"/>
    </source>
</evidence>
<protein>
    <recommendedName>
        <fullName evidence="5">L-lysine 2,3-aminomutase</fullName>
    </recommendedName>
    <alternativeName>
        <fullName evidence="13">EF-P post-translational modification enzyme B</fullName>
    </alternativeName>
</protein>
<gene>
    <name evidence="16" type="ORF">KM92CIT3_40187</name>
</gene>
<dbReference type="NCBIfam" id="TIGR00238">
    <property type="entry name" value="KamA family radical SAM protein"/>
    <property type="match status" value="1"/>
</dbReference>
<dbReference type="InterPro" id="IPR013785">
    <property type="entry name" value="Aldolase_TIM"/>
</dbReference>
<evidence type="ECO:0000313" key="16">
    <source>
        <dbReference type="EMBL" id="SBV63971.1"/>
    </source>
</evidence>
<evidence type="ECO:0000256" key="3">
    <source>
        <dbReference type="ARBA" id="ARBA00001966"/>
    </source>
</evidence>
<accession>A0A212IBS2</accession>
<evidence type="ECO:0000256" key="8">
    <source>
        <dbReference type="ARBA" id="ARBA00022723"/>
    </source>
</evidence>
<dbReference type="GO" id="GO:0046872">
    <property type="term" value="F:metal ion binding"/>
    <property type="evidence" value="ECO:0007669"/>
    <property type="project" value="UniProtKB-KW"/>
</dbReference>
<comment type="cofactor">
    <cofactor evidence="2 14">
        <name>pyridoxal 5'-phosphate</name>
        <dbReference type="ChEBI" id="CHEBI:597326"/>
    </cofactor>
</comment>
<dbReference type="AlphaFoldDB" id="A0A212IBS2"/>
<dbReference type="InterPro" id="IPR003739">
    <property type="entry name" value="Lys_aminomutase/Glu_NH3_mut"/>
</dbReference>
<evidence type="ECO:0000256" key="13">
    <source>
        <dbReference type="ARBA" id="ARBA00030756"/>
    </source>
</evidence>
<dbReference type="CDD" id="cd01335">
    <property type="entry name" value="Radical_SAM"/>
    <property type="match status" value="1"/>
</dbReference>